<evidence type="ECO:0000313" key="2">
    <source>
        <dbReference type="Proteomes" id="UP000309594"/>
    </source>
</evidence>
<dbReference type="RefSeq" id="WP_136881880.1">
    <property type="nucleotide sequence ID" value="NZ_SWDX01000012.1"/>
</dbReference>
<organism evidence="1 2">
    <name type="scientific">Pedobacter hiemivivus</name>
    <dbReference type="NCBI Taxonomy" id="2530454"/>
    <lineage>
        <taxon>Bacteria</taxon>
        <taxon>Pseudomonadati</taxon>
        <taxon>Bacteroidota</taxon>
        <taxon>Sphingobacteriia</taxon>
        <taxon>Sphingobacteriales</taxon>
        <taxon>Sphingobacteriaceae</taxon>
        <taxon>Pedobacter</taxon>
    </lineage>
</organism>
<protein>
    <recommendedName>
        <fullName evidence="3">ApeA N-terminal domain-containing protein</fullName>
    </recommendedName>
</protein>
<name>A0A4U1G1W0_9SPHI</name>
<evidence type="ECO:0008006" key="3">
    <source>
        <dbReference type="Google" id="ProtNLM"/>
    </source>
</evidence>
<dbReference type="Proteomes" id="UP000309594">
    <property type="component" value="Unassembled WGS sequence"/>
</dbReference>
<reference evidence="1 2" key="1">
    <citation type="submission" date="2019-04" db="EMBL/GenBank/DDBJ databases">
        <title>Pedobacter sp. RP-1-16 sp. nov., isolated from Arctic soil.</title>
        <authorList>
            <person name="Dahal R.H."/>
            <person name="Kim D.-U."/>
        </authorList>
    </citation>
    <scope>NUCLEOTIDE SEQUENCE [LARGE SCALE GENOMIC DNA]</scope>
    <source>
        <strain evidence="1 2">RP-1-16</strain>
    </source>
</reference>
<proteinExistence type="predicted"/>
<accession>A0A4U1G1W0</accession>
<evidence type="ECO:0000313" key="1">
    <source>
        <dbReference type="EMBL" id="TKC56490.1"/>
    </source>
</evidence>
<comment type="caution">
    <text evidence="1">The sequence shown here is derived from an EMBL/GenBank/DDBJ whole genome shotgun (WGS) entry which is preliminary data.</text>
</comment>
<dbReference type="AlphaFoldDB" id="A0A4U1G1W0"/>
<dbReference type="EMBL" id="SWDX01000012">
    <property type="protein sequence ID" value="TKC56490.1"/>
    <property type="molecule type" value="Genomic_DNA"/>
</dbReference>
<sequence>MDIINEFPDAIVKDVHWSIESIKSFQDEKVGKIEKSDFPISECTAIIQKDGIKGYTFKIILNKIYDYTYNQDLQKYGILDGIRLTINGSGYVIDADGAKNVEISLSDPQVLTLWIAHIQRGEISDFDKRLLRLVIPIKADPQMDLIEYSGLRIGSNYTPAGLIEVSFNKKSYHVFKYEHPNTDDNYLIIDGLEPDDFAMFQHNTIAIITAMGFVSGDLYLDEYFYHTLDKDENYKVDYMCYQQMEESAITNQAILDPLGFQQYVEATGQSRIVEQFGVDMKKAVFSSLCQKIAGSLEFSRCCKLMIEGNQSKQMLLRAGIYSIALETITGIINDQYEDKVNPIADKKLSKTIIDKMLSTLQEYDAFLDDYGLEILKSKLKNLNSPTNAKKLSKPFEIYGVNLTKEDLDILNHRNKFLHGTSPFSEDELPGKTLELGLIVARLWFLLNVLMLKYAGYSGHIKNLPALILFRRKKNPEESLYKII</sequence>
<gene>
    <name evidence="1" type="ORF">FBD94_22475</name>
</gene>